<dbReference type="InterPro" id="IPR039448">
    <property type="entry name" value="Beta_helix"/>
</dbReference>
<organism evidence="2 3">
    <name type="scientific">Actinoalloteichus hoggarensis</name>
    <dbReference type="NCBI Taxonomy" id="1470176"/>
    <lineage>
        <taxon>Bacteria</taxon>
        <taxon>Bacillati</taxon>
        <taxon>Actinomycetota</taxon>
        <taxon>Actinomycetes</taxon>
        <taxon>Pseudonocardiales</taxon>
        <taxon>Pseudonocardiaceae</taxon>
        <taxon>Actinoalloteichus</taxon>
    </lineage>
</organism>
<evidence type="ECO:0000259" key="1">
    <source>
        <dbReference type="Pfam" id="PF13229"/>
    </source>
</evidence>
<dbReference type="KEGG" id="ahg:AHOG_26170"/>
<name>A0A221WBH6_9PSEU</name>
<dbReference type="SUPFAM" id="SSF51126">
    <property type="entry name" value="Pectin lyase-like"/>
    <property type="match status" value="1"/>
</dbReference>
<evidence type="ECO:0000313" key="3">
    <source>
        <dbReference type="Proteomes" id="UP000204221"/>
    </source>
</evidence>
<dbReference type="AlphaFoldDB" id="A0A221WBH6"/>
<dbReference type="EMBL" id="CP022521">
    <property type="protein sequence ID" value="ASO22839.1"/>
    <property type="molecule type" value="Genomic_DNA"/>
</dbReference>
<proteinExistence type="predicted"/>
<dbReference type="PANTHER" id="PTHR36453:SF1">
    <property type="entry name" value="RIGHT HANDED BETA HELIX DOMAIN-CONTAINING PROTEIN"/>
    <property type="match status" value="1"/>
</dbReference>
<dbReference type="Pfam" id="PF13229">
    <property type="entry name" value="Beta_helix"/>
    <property type="match status" value="1"/>
</dbReference>
<gene>
    <name evidence="2" type="ORF">AHOG_26170</name>
</gene>
<keyword evidence="3" id="KW-1185">Reference proteome</keyword>
<dbReference type="InterPro" id="IPR012334">
    <property type="entry name" value="Pectin_lyas_fold"/>
</dbReference>
<accession>A0A221WBH6</accession>
<dbReference type="RefSeq" id="WP_093943714.1">
    <property type="nucleotide sequence ID" value="NZ_CP022521.1"/>
</dbReference>
<sequence length="611" mass="64625">MSNTAIIVATWGDDTWPGTPDLPLATLPAAQRAVRERTAEMTGDLVVRLRAGVYTLDRPLEFRADQGDSGVGGHRVVYEPYGYGTAEQEEVVVSGGRAIGGWTRGPGGVWSAPVGDLEPRWLHCAGRRIGRAVSTAGLPGYVTKTEFGYVTDSAIPQGWAGPDGIEFVYTGVYPWTQARCAVAEITADGDSTRIVMAQPAWDHARRLYVGEWNGAEGNDAEGDAGWEPLDAPSEVENSRTFLTEPGTFVLDRSVPGSHLVHYLPRPEEQPDTATVLAPVLQTLVSGHGTARRPLTDLTIRGLTFAHGEWSGVRETGGYLHYHGDTHYTGGAVTEIVLPEGMGRVTVPVDTAQLPANVTFSHARRIVLAANRFTGLGAGALEIGPGCTGVVVRGNTVHDVSGSGIAVRQAADCLVEDNLVHAVGAEYRGSPAILLAATRDVVVRHNEVRDVPHAGIVVLGGESARGAQIIGNLIHHTMTVLADGGGIYVSAPQGSSFAGGTVLRGNVIHDTITSYNFGLYTDYGAAWVTVAGNVVHRGDTPAVLTVAPPLRHVAFLGNYWDDLPMGHDDPPETVYLAGNTVLPKEDFEAALAADPAGADIIASAGRRPLRPE</sequence>
<evidence type="ECO:0000313" key="2">
    <source>
        <dbReference type="EMBL" id="ASO22839.1"/>
    </source>
</evidence>
<dbReference type="OrthoDB" id="9808066at2"/>
<dbReference type="InterPro" id="IPR006626">
    <property type="entry name" value="PbH1"/>
</dbReference>
<dbReference type="PANTHER" id="PTHR36453">
    <property type="entry name" value="SECRETED PROTEIN-RELATED"/>
    <property type="match status" value="1"/>
</dbReference>
<dbReference type="Proteomes" id="UP000204221">
    <property type="component" value="Chromosome"/>
</dbReference>
<protein>
    <recommendedName>
        <fullName evidence="1">Right handed beta helix domain-containing protein</fullName>
    </recommendedName>
</protein>
<dbReference type="Gene3D" id="2.160.20.10">
    <property type="entry name" value="Single-stranded right-handed beta-helix, Pectin lyase-like"/>
    <property type="match status" value="2"/>
</dbReference>
<dbReference type="InterPro" id="IPR011050">
    <property type="entry name" value="Pectin_lyase_fold/virulence"/>
</dbReference>
<feature type="domain" description="Right handed beta helix" evidence="1">
    <location>
        <begin position="361"/>
        <end position="491"/>
    </location>
</feature>
<reference evidence="2 3" key="1">
    <citation type="submission" date="2017-07" db="EMBL/GenBank/DDBJ databases">
        <title>Complete genome sequence of Actinoalloteichus hoggarensis DSM 45943, type strain of Actinoalloteichus hoggarensis.</title>
        <authorList>
            <person name="Ruckert C."/>
            <person name="Nouioui I."/>
            <person name="Willmese J."/>
            <person name="van Wezel G."/>
            <person name="Klenk H.-P."/>
            <person name="Kalinowski J."/>
            <person name="Zotchev S.B."/>
        </authorList>
    </citation>
    <scope>NUCLEOTIDE SEQUENCE [LARGE SCALE GENOMIC DNA]</scope>
    <source>
        <strain evidence="2 3">DSM 45943</strain>
    </source>
</reference>
<dbReference type="SMART" id="SM00710">
    <property type="entry name" value="PbH1"/>
    <property type="match status" value="7"/>
</dbReference>